<evidence type="ECO:0000256" key="3">
    <source>
        <dbReference type="ARBA" id="ARBA00022801"/>
    </source>
</evidence>
<evidence type="ECO:0000313" key="7">
    <source>
        <dbReference type="Proteomes" id="UP000017126"/>
    </source>
</evidence>
<evidence type="ECO:0000256" key="1">
    <source>
        <dbReference type="ARBA" id="ARBA00001255"/>
    </source>
</evidence>
<proteinExistence type="predicted"/>
<dbReference type="GO" id="GO:0016052">
    <property type="term" value="P:carbohydrate catabolic process"/>
    <property type="evidence" value="ECO:0007669"/>
    <property type="project" value="InterPro"/>
</dbReference>
<name>A0AAV3L170_ENTFC</name>
<dbReference type="EMBL" id="AXOL01000032">
    <property type="protein sequence ID" value="ERT50638.1"/>
    <property type="molecule type" value="Genomic_DNA"/>
</dbReference>
<evidence type="ECO:0000313" key="6">
    <source>
        <dbReference type="EMBL" id="ERT50638.1"/>
    </source>
</evidence>
<evidence type="ECO:0000256" key="4">
    <source>
        <dbReference type="ARBA" id="ARBA00023295"/>
    </source>
</evidence>
<dbReference type="Gene3D" id="2.60.40.1180">
    <property type="entry name" value="Golgi alpha-mannosidase II"/>
    <property type="match status" value="1"/>
</dbReference>
<dbReference type="InterPro" id="IPR017853">
    <property type="entry name" value="GH"/>
</dbReference>
<keyword evidence="4" id="KW-0326">Glycosidase</keyword>
<gene>
    <name evidence="6" type="ORF">O991_01365</name>
</gene>
<dbReference type="InterPro" id="IPR031705">
    <property type="entry name" value="Glyco_hydro_36_C"/>
</dbReference>
<dbReference type="PANTHER" id="PTHR43053">
    <property type="entry name" value="GLYCOSIDASE FAMILY 31"/>
    <property type="match status" value="1"/>
</dbReference>
<dbReference type="Pfam" id="PF16874">
    <property type="entry name" value="Glyco_hydro_36C"/>
    <property type="match status" value="1"/>
</dbReference>
<dbReference type="CDD" id="cd14791">
    <property type="entry name" value="GH36"/>
    <property type="match status" value="1"/>
</dbReference>
<dbReference type="Pfam" id="PF02065">
    <property type="entry name" value="Melibiase"/>
    <property type="match status" value="1"/>
</dbReference>
<accession>A0AAV3L170</accession>
<organism evidence="6 7">
    <name type="scientific">Enterococcus faecium 10/96A</name>
    <dbReference type="NCBI Taxonomy" id="1391465"/>
    <lineage>
        <taxon>Bacteria</taxon>
        <taxon>Bacillati</taxon>
        <taxon>Bacillota</taxon>
        <taxon>Bacilli</taxon>
        <taxon>Lactobacillales</taxon>
        <taxon>Enterococcaceae</taxon>
        <taxon>Enterococcus</taxon>
    </lineage>
</organism>
<dbReference type="EC" id="3.2.1.22" evidence="2"/>
<dbReference type="InterPro" id="IPR013785">
    <property type="entry name" value="Aldolase_TIM"/>
</dbReference>
<evidence type="ECO:0000259" key="5">
    <source>
        <dbReference type="Pfam" id="PF16874"/>
    </source>
</evidence>
<comment type="catalytic activity">
    <reaction evidence="1">
        <text>Hydrolysis of terminal, non-reducing alpha-D-galactose residues in alpha-D-galactosides, including galactose oligosaccharides, galactomannans and galactolipids.</text>
        <dbReference type="EC" id="3.2.1.22"/>
    </reaction>
</comment>
<evidence type="ECO:0000256" key="2">
    <source>
        <dbReference type="ARBA" id="ARBA00012755"/>
    </source>
</evidence>
<dbReference type="PRINTS" id="PR00743">
    <property type="entry name" value="GLHYDRLASE36"/>
</dbReference>
<comment type="caution">
    <text evidence="6">The sequence shown here is derived from an EMBL/GenBank/DDBJ whole genome shotgun (WGS) entry which is preliminary data.</text>
</comment>
<keyword evidence="3" id="KW-0378">Hydrolase</keyword>
<dbReference type="InterPro" id="IPR002252">
    <property type="entry name" value="Glyco_hydro_36"/>
</dbReference>
<dbReference type="Proteomes" id="UP000017126">
    <property type="component" value="Unassembled WGS sequence"/>
</dbReference>
<dbReference type="SUPFAM" id="SSF51445">
    <property type="entry name" value="(Trans)glycosidases"/>
    <property type="match status" value="1"/>
</dbReference>
<feature type="domain" description="Glycosyl hydrolase family 36 C-terminal" evidence="5">
    <location>
        <begin position="288"/>
        <end position="364"/>
    </location>
</feature>
<protein>
    <recommendedName>
        <fullName evidence="2">alpha-galactosidase</fullName>
        <ecNumber evidence="2">3.2.1.22</ecNumber>
    </recommendedName>
</protein>
<dbReference type="Gene3D" id="3.20.20.70">
    <property type="entry name" value="Aldolase class I"/>
    <property type="match status" value="1"/>
</dbReference>
<sequence>MFVLDDGWFGKRDADNSSLGDWFEYEGKLTNGLREIADYAHSKGVKFGLWFEPEMISVDSELYRTHSDFLMQEPGRMPSASRSQHVLDFTRLDVRQTIEKQMRKILDTIPLDYIKWDMNRSLSDVYSITLDPQRQGEVAHRYMLGLYELLEHLTTDYPEILWEGCSGGGGRFDAGFIYYMPQSWTSDNTDAVERMKIQYGTSLAYPISSITAHVSAVPNHQTDRSTSLKTRGETAMSAVFGYELDLTKLSPEEKKQVKDQIISYQTIRPVIQYGHYYRLASPFEENIAAWMFVSPKQDEAIVFLGRILASAQPAFHEVYLMGLDDEALYQEQTSKRIFSGAELMTVGLYFPDFQGDFQTELLHFKKL</sequence>
<dbReference type="AlphaFoldDB" id="A0AAV3L170"/>
<dbReference type="PANTHER" id="PTHR43053:SF3">
    <property type="entry name" value="ALPHA-GALACTOSIDASE C-RELATED"/>
    <property type="match status" value="1"/>
</dbReference>
<reference evidence="6 7" key="1">
    <citation type="submission" date="2013-09" db="EMBL/GenBank/DDBJ databases">
        <title>The Genome Sequence of Enterococcus faecium 10/96A.</title>
        <authorList>
            <consortium name="The Broad Institute Genome Sequencing Platform"/>
            <consortium name="The Broad Institute Genome Sequencing Center for Infectious Disease"/>
            <person name="Earl A.M."/>
            <person name="Gilmore M.S."/>
            <person name="Lebreton F."/>
            <person name="Courvalin P."/>
            <person name="Walker B."/>
            <person name="Young S.K."/>
            <person name="Zeng Q."/>
            <person name="Gargeya S."/>
            <person name="Fitzgerald M."/>
            <person name="Haas B."/>
            <person name="Abouelleil A."/>
            <person name="Alvarado L."/>
            <person name="Arachchi H.M."/>
            <person name="Berlin A.M."/>
            <person name="Chapman S.B."/>
            <person name="Dewar J."/>
            <person name="Goldberg J."/>
            <person name="Griggs A."/>
            <person name="Gujja S."/>
            <person name="Hansen M."/>
            <person name="Howarth C."/>
            <person name="Imamovic A."/>
            <person name="Larimer J."/>
            <person name="McCowan C."/>
            <person name="Murphy C."/>
            <person name="Neiman D."/>
            <person name="Pearson M."/>
            <person name="Priest M."/>
            <person name="Roberts A."/>
            <person name="Saif S."/>
            <person name="Shea T."/>
            <person name="Sisk P."/>
            <person name="Sykes S."/>
            <person name="Wortman J."/>
            <person name="Nusbaum C."/>
            <person name="Birren B."/>
        </authorList>
    </citation>
    <scope>NUCLEOTIDE SEQUENCE [LARGE SCALE GENOMIC DNA]</scope>
    <source>
        <strain evidence="6 7">10/96A</strain>
    </source>
</reference>
<dbReference type="InterPro" id="IPR013780">
    <property type="entry name" value="Glyco_hydro_b"/>
</dbReference>
<dbReference type="InterPro" id="IPR050985">
    <property type="entry name" value="Alpha-glycosidase_related"/>
</dbReference>
<dbReference type="GO" id="GO:0004557">
    <property type="term" value="F:alpha-galactosidase activity"/>
    <property type="evidence" value="ECO:0007669"/>
    <property type="project" value="UniProtKB-EC"/>
</dbReference>
<dbReference type="FunFam" id="3.20.20.70:FF:000118">
    <property type="entry name" value="Alpha-galactosidase"/>
    <property type="match status" value="1"/>
</dbReference>